<dbReference type="AlphaFoldDB" id="A0AAE6RJZ4"/>
<feature type="compositionally biased region" description="Polar residues" evidence="1">
    <location>
        <begin position="147"/>
        <end position="168"/>
    </location>
</feature>
<dbReference type="Proteomes" id="UP000465031">
    <property type="component" value="Chromosome"/>
</dbReference>
<feature type="compositionally biased region" description="Polar residues" evidence="1">
    <location>
        <begin position="60"/>
        <end position="75"/>
    </location>
</feature>
<gene>
    <name evidence="2" type="ORF">GSU10_05050</name>
</gene>
<feature type="region of interest" description="Disordered" evidence="1">
    <location>
        <begin position="59"/>
        <end position="79"/>
    </location>
</feature>
<name>A0AAE6RJZ4_9MICO</name>
<evidence type="ECO:0000313" key="2">
    <source>
        <dbReference type="EMBL" id="QHC55065.1"/>
    </source>
</evidence>
<feature type="region of interest" description="Disordered" evidence="1">
    <location>
        <begin position="144"/>
        <end position="208"/>
    </location>
</feature>
<dbReference type="RefSeq" id="WP_082845196.1">
    <property type="nucleotide sequence ID" value="NZ_CP047186.1"/>
</dbReference>
<dbReference type="Pfam" id="PF18897">
    <property type="entry name" value="Gp3-like"/>
    <property type="match status" value="1"/>
</dbReference>
<dbReference type="EMBL" id="CP047186">
    <property type="protein sequence ID" value="QHC55065.1"/>
    <property type="molecule type" value="Genomic_DNA"/>
</dbReference>
<sequence>MFTASPADDIVIEGPTSLRQRMQLWKQARKLVINSDGETLADGTQDPDADLTFAQRNEKAQNQNTQNEKAQNEKAQNGVGPEPSITLLFRLAADLDLGIVEFRSSSWGLARELAAEDVDGTLTEADGPSDAVLGLEEVSFVAENGPVPTSRSAPLRAQSRTSARCSQHITDDANRTPRRQGCRQPKVRKARILASPRDSGPDRAPPRT</sequence>
<proteinExistence type="predicted"/>
<dbReference type="InterPro" id="IPR043991">
    <property type="entry name" value="Gp3-like"/>
</dbReference>
<protein>
    <submittedName>
        <fullName evidence="2">Uncharacterized protein</fullName>
    </submittedName>
</protein>
<reference evidence="3" key="1">
    <citation type="submission" date="2019-12" db="EMBL/GenBank/DDBJ databases">
        <title>Complete and draft genome sequences of new strains and members of some known species of the genus Rathayibacter isolated from plants.</title>
        <authorList>
            <person name="Tarlachkov S.V."/>
            <person name="Starodumova I.P."/>
            <person name="Dorofeeva L.V."/>
            <person name="Prisyazhnaya N.V."/>
            <person name="Leyn S."/>
            <person name="Zlamal J."/>
            <person name="Elan M."/>
            <person name="Osterman A.L."/>
            <person name="Nadler S."/>
            <person name="Subbotin S.A."/>
            <person name="Evtushenko L.I."/>
        </authorList>
    </citation>
    <scope>NUCLEOTIDE SEQUENCE [LARGE SCALE GENOMIC DNA]</scope>
    <source>
        <strain evidence="3">VKM Ac-2761</strain>
    </source>
</reference>
<evidence type="ECO:0000256" key="1">
    <source>
        <dbReference type="SAM" id="MobiDB-lite"/>
    </source>
</evidence>
<accession>A0AAE6RJZ4</accession>
<feature type="compositionally biased region" description="Basic and acidic residues" evidence="1">
    <location>
        <begin position="199"/>
        <end position="208"/>
    </location>
</feature>
<feature type="compositionally biased region" description="Basic residues" evidence="1">
    <location>
        <begin position="176"/>
        <end position="191"/>
    </location>
</feature>
<dbReference type="KEGG" id="rte:GSU10_05050"/>
<evidence type="ECO:0000313" key="3">
    <source>
        <dbReference type="Proteomes" id="UP000465031"/>
    </source>
</evidence>
<organism evidence="2 3">
    <name type="scientific">Rathayibacter tanaceti</name>
    <dbReference type="NCBI Taxonomy" id="1671680"/>
    <lineage>
        <taxon>Bacteria</taxon>
        <taxon>Bacillati</taxon>
        <taxon>Actinomycetota</taxon>
        <taxon>Actinomycetes</taxon>
        <taxon>Micrococcales</taxon>
        <taxon>Microbacteriaceae</taxon>
        <taxon>Rathayibacter</taxon>
    </lineage>
</organism>